<reference evidence="2 3" key="1">
    <citation type="submission" date="2020-02" db="EMBL/GenBank/DDBJ databases">
        <authorList>
            <person name="Zhang X.-Y."/>
        </authorList>
    </citation>
    <scope>NUCLEOTIDE SEQUENCE [LARGE SCALE GENOMIC DNA]</scope>
    <source>
        <strain evidence="2 3">C33</strain>
    </source>
</reference>
<keyword evidence="3" id="KW-1185">Reference proteome</keyword>
<dbReference type="RefSeq" id="WP_164210497.1">
    <property type="nucleotide sequence ID" value="NZ_JAAGSC010000037.1"/>
</dbReference>
<feature type="compositionally biased region" description="Basic and acidic residues" evidence="1">
    <location>
        <begin position="33"/>
        <end position="56"/>
    </location>
</feature>
<comment type="caution">
    <text evidence="2">The sequence shown here is derived from an EMBL/GenBank/DDBJ whole genome shotgun (WGS) entry which is preliminary data.</text>
</comment>
<evidence type="ECO:0000256" key="1">
    <source>
        <dbReference type="SAM" id="MobiDB-lite"/>
    </source>
</evidence>
<dbReference type="InterPro" id="IPR010279">
    <property type="entry name" value="YqjD/ElaB"/>
</dbReference>
<sequence length="102" mass="11280">MTTATDKELKELREEFASLKSDVSEIGKSISKMAKDSASEGSHKIRDAAEEGRERLSNAAHRSGQQVRRGWDSFESEIEDRPMTSLAIALGLGFILGKLLDR</sequence>
<feature type="region of interest" description="Disordered" evidence="1">
    <location>
        <begin position="32"/>
        <end position="70"/>
    </location>
</feature>
<gene>
    <name evidence="2" type="ORF">G3I74_05050</name>
</gene>
<dbReference type="PANTHER" id="PTHR35893">
    <property type="entry name" value="INNER MEMBRANE PROTEIN-RELATED"/>
    <property type="match status" value="1"/>
</dbReference>
<dbReference type="AlphaFoldDB" id="A0A845V4D4"/>
<organism evidence="2 3">
    <name type="scientific">Wenzhouxiangella limi</name>
    <dbReference type="NCBI Taxonomy" id="2707351"/>
    <lineage>
        <taxon>Bacteria</taxon>
        <taxon>Pseudomonadati</taxon>
        <taxon>Pseudomonadota</taxon>
        <taxon>Gammaproteobacteria</taxon>
        <taxon>Chromatiales</taxon>
        <taxon>Wenzhouxiangellaceae</taxon>
        <taxon>Wenzhouxiangella</taxon>
    </lineage>
</organism>
<proteinExistence type="predicted"/>
<dbReference type="EMBL" id="JAAGSC010000037">
    <property type="protein sequence ID" value="NDY95091.1"/>
    <property type="molecule type" value="Genomic_DNA"/>
</dbReference>
<evidence type="ECO:0000313" key="2">
    <source>
        <dbReference type="EMBL" id="NDY95091.1"/>
    </source>
</evidence>
<name>A0A845V4D4_9GAMM</name>
<evidence type="ECO:0000313" key="3">
    <source>
        <dbReference type="Proteomes" id="UP000484885"/>
    </source>
</evidence>
<accession>A0A845V4D4</accession>
<dbReference type="PANTHER" id="PTHR35893:SF3">
    <property type="entry name" value="INNER MEMBRANE PROTEIN"/>
    <property type="match status" value="1"/>
</dbReference>
<dbReference type="Proteomes" id="UP000484885">
    <property type="component" value="Unassembled WGS sequence"/>
</dbReference>
<protein>
    <submittedName>
        <fullName evidence="2">DUF883 family protein</fullName>
    </submittedName>
</protein>
<dbReference type="GO" id="GO:0043022">
    <property type="term" value="F:ribosome binding"/>
    <property type="evidence" value="ECO:0007669"/>
    <property type="project" value="InterPro"/>
</dbReference>